<dbReference type="AlphaFoldDB" id="A0A1Y2KY20"/>
<dbReference type="OrthoDB" id="9797478at2"/>
<name>A0A1Y2KY20_9PROT</name>
<protein>
    <recommendedName>
        <fullName evidence="1">HTH cro/C1-type domain-containing protein</fullName>
    </recommendedName>
</protein>
<evidence type="ECO:0000313" key="2">
    <source>
        <dbReference type="EMBL" id="OSQ36986.1"/>
    </source>
</evidence>
<accession>A0A1Y2KY20</accession>
<dbReference type="InterPro" id="IPR039554">
    <property type="entry name" value="HigA2-like_HTH"/>
</dbReference>
<dbReference type="Pfam" id="PF13744">
    <property type="entry name" value="HTH_37"/>
    <property type="match status" value="1"/>
</dbReference>
<dbReference type="Gene3D" id="1.10.260.40">
    <property type="entry name" value="lambda repressor-like DNA-binding domains"/>
    <property type="match status" value="1"/>
</dbReference>
<comment type="caution">
    <text evidence="2">The sequence shown here is derived from an EMBL/GenBank/DDBJ whole genome shotgun (WGS) entry which is preliminary data.</text>
</comment>
<dbReference type="InterPro" id="IPR001387">
    <property type="entry name" value="Cro/C1-type_HTH"/>
</dbReference>
<evidence type="ECO:0000259" key="1">
    <source>
        <dbReference type="PROSITE" id="PS50943"/>
    </source>
</evidence>
<gene>
    <name evidence="2" type="ORF">TMES_16160</name>
</gene>
<dbReference type="Proteomes" id="UP000193391">
    <property type="component" value="Unassembled WGS sequence"/>
</dbReference>
<keyword evidence="3" id="KW-1185">Reference proteome</keyword>
<evidence type="ECO:0000313" key="3">
    <source>
        <dbReference type="Proteomes" id="UP000193391"/>
    </source>
</evidence>
<dbReference type="PROSITE" id="PS50943">
    <property type="entry name" value="HTH_CROC1"/>
    <property type="match status" value="1"/>
</dbReference>
<feature type="domain" description="HTH cro/C1-type" evidence="1">
    <location>
        <begin position="34"/>
        <end position="64"/>
    </location>
</feature>
<dbReference type="STRING" id="1293891.TMES_16160"/>
<dbReference type="EMBL" id="JFKA01000008">
    <property type="protein sequence ID" value="OSQ36986.1"/>
    <property type="molecule type" value="Genomic_DNA"/>
</dbReference>
<dbReference type="SUPFAM" id="SSF47413">
    <property type="entry name" value="lambda repressor-like DNA-binding domains"/>
    <property type="match status" value="1"/>
</dbReference>
<dbReference type="RefSeq" id="WP_085584427.1">
    <property type="nucleotide sequence ID" value="NZ_JFKA01000008.1"/>
</dbReference>
<proteinExistence type="predicted"/>
<sequence>MARKLGEILEKLPKERRDLIEAQADLFLDEIHGLEKLRKLKGLVQKDIANHLGIQQASISKMERQTDMYLSTLRNFVEACGGKLELTVTFPDQTVPLKLKALSE</sequence>
<dbReference type="GO" id="GO:0003677">
    <property type="term" value="F:DNA binding"/>
    <property type="evidence" value="ECO:0007669"/>
    <property type="project" value="InterPro"/>
</dbReference>
<dbReference type="InterPro" id="IPR010982">
    <property type="entry name" value="Lambda_DNA-bd_dom_sf"/>
</dbReference>
<reference evidence="2 3" key="1">
    <citation type="submission" date="2014-03" db="EMBL/GenBank/DDBJ databases">
        <title>The draft genome sequence of Thalassospira mesophila JCM 18969.</title>
        <authorList>
            <person name="Lai Q."/>
            <person name="Shao Z."/>
        </authorList>
    </citation>
    <scope>NUCLEOTIDE SEQUENCE [LARGE SCALE GENOMIC DNA]</scope>
    <source>
        <strain evidence="2 3">JCM 18969</strain>
    </source>
</reference>
<organism evidence="2 3">
    <name type="scientific">Thalassospira mesophila</name>
    <dbReference type="NCBI Taxonomy" id="1293891"/>
    <lineage>
        <taxon>Bacteria</taxon>
        <taxon>Pseudomonadati</taxon>
        <taxon>Pseudomonadota</taxon>
        <taxon>Alphaproteobacteria</taxon>
        <taxon>Rhodospirillales</taxon>
        <taxon>Thalassospiraceae</taxon>
        <taxon>Thalassospira</taxon>
    </lineage>
</organism>
<dbReference type="CDD" id="cd00093">
    <property type="entry name" value="HTH_XRE"/>
    <property type="match status" value="1"/>
</dbReference>